<evidence type="ECO:0000256" key="2">
    <source>
        <dbReference type="ARBA" id="ARBA00023015"/>
    </source>
</evidence>
<dbReference type="EMBL" id="JAAWWP010000006">
    <property type="protein sequence ID" value="NKI42018.1"/>
    <property type="molecule type" value="Genomic_DNA"/>
</dbReference>
<sequence>MSAVDGDCPARRGGQGVRVVESTEAAALFEEFYARLAGWCRSLVGSEALAHDIASEAFTRLWSRWGRVDEPRAYLYTIASNLIKDHWRRTERERRTLQRIGSTTEEAQSPADSATDIRDLVQSLPKRLRTPVLLHYYADLPVLRIAEVLGRSSGSVKTDLHRARQLLRAELRDIHDIS</sequence>
<comment type="caution">
    <text evidence="8">The sequence shown here is derived from an EMBL/GenBank/DDBJ whole genome shotgun (WGS) entry which is preliminary data.</text>
</comment>
<evidence type="ECO:0000259" key="6">
    <source>
        <dbReference type="Pfam" id="PF04542"/>
    </source>
</evidence>
<keyword evidence="2" id="KW-0805">Transcription regulation</keyword>
<gene>
    <name evidence="8" type="ORF">HFV08_12340</name>
</gene>
<accession>A0ABX1H1W7</accession>
<dbReference type="SUPFAM" id="SSF88946">
    <property type="entry name" value="Sigma2 domain of RNA polymerase sigma factors"/>
    <property type="match status" value="1"/>
</dbReference>
<dbReference type="CDD" id="cd06171">
    <property type="entry name" value="Sigma70_r4"/>
    <property type="match status" value="1"/>
</dbReference>
<comment type="similarity">
    <text evidence="1">Belongs to the sigma-70 factor family. ECF subfamily.</text>
</comment>
<dbReference type="InterPro" id="IPR007627">
    <property type="entry name" value="RNA_pol_sigma70_r2"/>
</dbReference>
<proteinExistence type="inferred from homology"/>
<dbReference type="InterPro" id="IPR013249">
    <property type="entry name" value="RNA_pol_sigma70_r4_t2"/>
</dbReference>
<name>A0ABX1H1W7_9ACTN</name>
<evidence type="ECO:0000256" key="5">
    <source>
        <dbReference type="ARBA" id="ARBA00023163"/>
    </source>
</evidence>
<feature type="domain" description="RNA polymerase sigma-70 region 2" evidence="6">
    <location>
        <begin position="28"/>
        <end position="92"/>
    </location>
</feature>
<dbReference type="InterPro" id="IPR014284">
    <property type="entry name" value="RNA_pol_sigma-70_dom"/>
</dbReference>
<dbReference type="Pfam" id="PF08281">
    <property type="entry name" value="Sigma70_r4_2"/>
    <property type="match status" value="1"/>
</dbReference>
<dbReference type="SUPFAM" id="SSF88659">
    <property type="entry name" value="Sigma3 and sigma4 domains of RNA polymerase sigma factors"/>
    <property type="match status" value="1"/>
</dbReference>
<evidence type="ECO:0000256" key="1">
    <source>
        <dbReference type="ARBA" id="ARBA00010641"/>
    </source>
</evidence>
<dbReference type="NCBIfam" id="TIGR02937">
    <property type="entry name" value="sigma70-ECF"/>
    <property type="match status" value="1"/>
</dbReference>
<dbReference type="InterPro" id="IPR036388">
    <property type="entry name" value="WH-like_DNA-bd_sf"/>
</dbReference>
<keyword evidence="5" id="KW-0804">Transcription</keyword>
<evidence type="ECO:0000313" key="9">
    <source>
        <dbReference type="Proteomes" id="UP000772196"/>
    </source>
</evidence>
<keyword evidence="9" id="KW-1185">Reference proteome</keyword>
<dbReference type="PANTHER" id="PTHR43133:SF8">
    <property type="entry name" value="RNA POLYMERASE SIGMA FACTOR HI_1459-RELATED"/>
    <property type="match status" value="1"/>
</dbReference>
<organism evidence="8 9">
    <name type="scientific">Streptomyces physcomitrii</name>
    <dbReference type="NCBI Taxonomy" id="2724184"/>
    <lineage>
        <taxon>Bacteria</taxon>
        <taxon>Bacillati</taxon>
        <taxon>Actinomycetota</taxon>
        <taxon>Actinomycetes</taxon>
        <taxon>Kitasatosporales</taxon>
        <taxon>Streptomycetaceae</taxon>
        <taxon>Streptomyces</taxon>
    </lineage>
</organism>
<evidence type="ECO:0000256" key="4">
    <source>
        <dbReference type="ARBA" id="ARBA00023125"/>
    </source>
</evidence>
<dbReference type="InterPro" id="IPR013325">
    <property type="entry name" value="RNA_pol_sigma_r2"/>
</dbReference>
<dbReference type="InterPro" id="IPR039425">
    <property type="entry name" value="RNA_pol_sigma-70-like"/>
</dbReference>
<dbReference type="PANTHER" id="PTHR43133">
    <property type="entry name" value="RNA POLYMERASE ECF-TYPE SIGMA FACTO"/>
    <property type="match status" value="1"/>
</dbReference>
<dbReference type="Proteomes" id="UP000772196">
    <property type="component" value="Unassembled WGS sequence"/>
</dbReference>
<protein>
    <submittedName>
        <fullName evidence="8">RNA polymerase sigma factor</fullName>
    </submittedName>
</protein>
<dbReference type="Pfam" id="PF04542">
    <property type="entry name" value="Sigma70_r2"/>
    <property type="match status" value="1"/>
</dbReference>
<keyword evidence="4" id="KW-0238">DNA-binding</keyword>
<keyword evidence="3" id="KW-0731">Sigma factor</keyword>
<evidence type="ECO:0000313" key="8">
    <source>
        <dbReference type="EMBL" id="NKI42018.1"/>
    </source>
</evidence>
<reference evidence="8 9" key="1">
    <citation type="submission" date="2020-04" db="EMBL/GenBank/DDBJ databases">
        <title>Phylogenetic Diversity and Antibacterial Activity against Ralstonia solanacearum of Endophytic Actinomycete Isolated from Moss.</title>
        <authorList>
            <person name="Zhuang X."/>
        </authorList>
    </citation>
    <scope>NUCLEOTIDE SEQUENCE [LARGE SCALE GENOMIC DNA]</scope>
    <source>
        <strain evidence="8 9">LD120</strain>
    </source>
</reference>
<dbReference type="Gene3D" id="1.10.10.10">
    <property type="entry name" value="Winged helix-like DNA-binding domain superfamily/Winged helix DNA-binding domain"/>
    <property type="match status" value="1"/>
</dbReference>
<dbReference type="Gene3D" id="1.10.1740.10">
    <property type="match status" value="1"/>
</dbReference>
<evidence type="ECO:0000256" key="3">
    <source>
        <dbReference type="ARBA" id="ARBA00023082"/>
    </source>
</evidence>
<evidence type="ECO:0000259" key="7">
    <source>
        <dbReference type="Pfam" id="PF08281"/>
    </source>
</evidence>
<dbReference type="InterPro" id="IPR013324">
    <property type="entry name" value="RNA_pol_sigma_r3/r4-like"/>
</dbReference>
<feature type="domain" description="RNA polymerase sigma factor 70 region 4 type 2" evidence="7">
    <location>
        <begin position="116"/>
        <end position="167"/>
    </location>
</feature>